<evidence type="ECO:0000313" key="2">
    <source>
        <dbReference type="Proteomes" id="UP000614469"/>
    </source>
</evidence>
<accession>A0A8J6TKI4</accession>
<dbReference type="Proteomes" id="UP000614469">
    <property type="component" value="Unassembled WGS sequence"/>
</dbReference>
<comment type="caution">
    <text evidence="1">The sequence shown here is derived from an EMBL/GenBank/DDBJ whole genome shotgun (WGS) entry which is preliminary data.</text>
</comment>
<gene>
    <name evidence="1" type="ORF">H8E29_16705</name>
</gene>
<reference evidence="1 2" key="1">
    <citation type="submission" date="2020-08" db="EMBL/GenBank/DDBJ databases">
        <title>Bridging the membrane lipid divide: bacteria of the FCB group superphylum have the potential to synthesize archaeal ether lipids.</title>
        <authorList>
            <person name="Villanueva L."/>
            <person name="Von Meijenfeldt F.A.B."/>
            <person name="Westbye A.B."/>
            <person name="Yadav S."/>
            <person name="Hopmans E.C."/>
            <person name="Dutilh B.E."/>
            <person name="Sinninghe Damste J.S."/>
        </authorList>
    </citation>
    <scope>NUCLEOTIDE SEQUENCE [LARGE SCALE GENOMIC DNA]</scope>
    <source>
        <strain evidence="1">NIOZ-UU36</strain>
    </source>
</reference>
<name>A0A8J6TKI4_9CHLR</name>
<proteinExistence type="predicted"/>
<sequence>LYADDNNLHLVFALLAKPWAGRAARLAFVGVPEKVAVVVADWKGFGFLPIPQWGRAVFGKHIRI</sequence>
<protein>
    <submittedName>
        <fullName evidence="1">Uncharacterized protein</fullName>
    </submittedName>
</protein>
<dbReference type="AlphaFoldDB" id="A0A8J6TKI4"/>
<feature type="non-terminal residue" evidence="1">
    <location>
        <position position="1"/>
    </location>
</feature>
<organism evidence="1 2">
    <name type="scientific">Candidatus Desulfolinea nitratireducens</name>
    <dbReference type="NCBI Taxonomy" id="2841698"/>
    <lineage>
        <taxon>Bacteria</taxon>
        <taxon>Bacillati</taxon>
        <taxon>Chloroflexota</taxon>
        <taxon>Anaerolineae</taxon>
        <taxon>Anaerolineales</taxon>
        <taxon>Anaerolineales incertae sedis</taxon>
        <taxon>Candidatus Desulfolinea</taxon>
    </lineage>
</organism>
<dbReference type="EMBL" id="JACNJN010000209">
    <property type="protein sequence ID" value="MBC8336899.1"/>
    <property type="molecule type" value="Genomic_DNA"/>
</dbReference>
<evidence type="ECO:0000313" key="1">
    <source>
        <dbReference type="EMBL" id="MBC8336899.1"/>
    </source>
</evidence>